<comment type="caution">
    <text evidence="3">The sequence shown here is derived from an EMBL/GenBank/DDBJ whole genome shotgun (WGS) entry which is preliminary data.</text>
</comment>
<keyword evidence="2" id="KW-1133">Transmembrane helix</keyword>
<dbReference type="InterPro" id="IPR045512">
    <property type="entry name" value="DUF6480"/>
</dbReference>
<keyword evidence="2" id="KW-0812">Transmembrane</keyword>
<dbReference type="EMBL" id="JBHUHF010000001">
    <property type="protein sequence ID" value="MFD2025611.1"/>
    <property type="molecule type" value="Genomic_DNA"/>
</dbReference>
<feature type="compositionally biased region" description="Polar residues" evidence="1">
    <location>
        <begin position="24"/>
        <end position="42"/>
    </location>
</feature>
<organism evidence="3 4">
    <name type="scientific">Promicromonospora aerolata</name>
    <dbReference type="NCBI Taxonomy" id="195749"/>
    <lineage>
        <taxon>Bacteria</taxon>
        <taxon>Bacillati</taxon>
        <taxon>Actinomycetota</taxon>
        <taxon>Actinomycetes</taxon>
        <taxon>Micrococcales</taxon>
        <taxon>Promicromonosporaceae</taxon>
        <taxon>Promicromonospora</taxon>
    </lineage>
</organism>
<proteinExistence type="predicted"/>
<accession>A0ABW4V475</accession>
<evidence type="ECO:0000256" key="2">
    <source>
        <dbReference type="SAM" id="Phobius"/>
    </source>
</evidence>
<feature type="transmembrane region" description="Helical" evidence="2">
    <location>
        <begin position="57"/>
        <end position="82"/>
    </location>
</feature>
<evidence type="ECO:0000313" key="4">
    <source>
        <dbReference type="Proteomes" id="UP001597338"/>
    </source>
</evidence>
<evidence type="ECO:0000256" key="1">
    <source>
        <dbReference type="SAM" id="MobiDB-lite"/>
    </source>
</evidence>
<keyword evidence="2" id="KW-0472">Membrane</keyword>
<feature type="compositionally biased region" description="Polar residues" evidence="1">
    <location>
        <begin position="1"/>
        <end position="10"/>
    </location>
</feature>
<dbReference type="Proteomes" id="UP001597338">
    <property type="component" value="Unassembled WGS sequence"/>
</dbReference>
<name>A0ABW4V475_9MICO</name>
<feature type="region of interest" description="Disordered" evidence="1">
    <location>
        <begin position="1"/>
        <end position="51"/>
    </location>
</feature>
<sequence>MTNEPENQAAHNPDPEPDGRTMPLSGNLQPGETPPESDQVSAPQGHEEHGPPRWAPWVWIVAILVVAGLVVALFGGYAAGLLR</sequence>
<keyword evidence="4" id="KW-1185">Reference proteome</keyword>
<evidence type="ECO:0000313" key="3">
    <source>
        <dbReference type="EMBL" id="MFD2025611.1"/>
    </source>
</evidence>
<reference evidence="4" key="1">
    <citation type="journal article" date="2019" name="Int. J. Syst. Evol. Microbiol.">
        <title>The Global Catalogue of Microorganisms (GCM) 10K type strain sequencing project: providing services to taxonomists for standard genome sequencing and annotation.</title>
        <authorList>
            <consortium name="The Broad Institute Genomics Platform"/>
            <consortium name="The Broad Institute Genome Sequencing Center for Infectious Disease"/>
            <person name="Wu L."/>
            <person name="Ma J."/>
        </authorList>
    </citation>
    <scope>NUCLEOTIDE SEQUENCE [LARGE SCALE GENOMIC DNA]</scope>
    <source>
        <strain evidence="4">CCM 7043</strain>
    </source>
</reference>
<gene>
    <name evidence="3" type="ORF">ACFSL2_08815</name>
</gene>
<protein>
    <submittedName>
        <fullName evidence="3">DUF6480 family protein</fullName>
    </submittedName>
</protein>
<dbReference type="Pfam" id="PF20088">
    <property type="entry name" value="DUF6480"/>
    <property type="match status" value="1"/>
</dbReference>
<dbReference type="RefSeq" id="WP_377197491.1">
    <property type="nucleotide sequence ID" value="NZ_JBHUHF010000001.1"/>
</dbReference>